<sequence length="294" mass="31672">MTADPSLLCLGMGYTARRLGRALQARGWRVAGTARGDAGLAALTAEGITALPLDRDRPLPAETLDSFDAVLVSVPPDAEGDPVLDTMTDALVAAERPRWIGYLSTTGVYGDTQGAWVDELTPTHPTQDRSRSRLDAETRWLDLWRRHGRPVEVFRLAGIYGPGRSALDSVRAGRAHRVIKPGHVVCRIHVDDIVQVLMAALDNPAPGSITNVADDEPAPPQDVVAEACALLGVAPPPEVPLEAADHLSPMARSFYADTRRVWCGRIKGALGVRLRYPTYREGLRAILAEEGGTP</sequence>
<feature type="domain" description="NAD-dependent epimerase/dehydratase" evidence="2">
    <location>
        <begin position="100"/>
        <end position="212"/>
    </location>
</feature>
<dbReference type="InterPro" id="IPR001509">
    <property type="entry name" value="Epimerase_deHydtase"/>
</dbReference>
<dbReference type="Pfam" id="PF01370">
    <property type="entry name" value="Epimerase"/>
    <property type="match status" value="1"/>
</dbReference>
<gene>
    <name evidence="3" type="ORF">GGD89_000579</name>
</gene>
<proteinExistence type="predicted"/>
<organism evidence="3 4">
    <name type="scientific">Roseospira visakhapatnamensis</name>
    <dbReference type="NCBI Taxonomy" id="390880"/>
    <lineage>
        <taxon>Bacteria</taxon>
        <taxon>Pseudomonadati</taxon>
        <taxon>Pseudomonadota</taxon>
        <taxon>Alphaproteobacteria</taxon>
        <taxon>Rhodospirillales</taxon>
        <taxon>Rhodospirillaceae</taxon>
        <taxon>Roseospira</taxon>
    </lineage>
</organism>
<dbReference type="Proteomes" id="UP000554286">
    <property type="component" value="Unassembled WGS sequence"/>
</dbReference>
<keyword evidence="4" id="KW-1185">Reference proteome</keyword>
<dbReference type="Gene3D" id="3.40.50.720">
    <property type="entry name" value="NAD(P)-binding Rossmann-like Domain"/>
    <property type="match status" value="1"/>
</dbReference>
<evidence type="ECO:0000313" key="3">
    <source>
        <dbReference type="EMBL" id="MBB4264968.1"/>
    </source>
</evidence>
<dbReference type="PANTHER" id="PTHR43574">
    <property type="entry name" value="EPIMERASE-RELATED"/>
    <property type="match status" value="1"/>
</dbReference>
<comment type="caution">
    <text evidence="3">The sequence shown here is derived from an EMBL/GenBank/DDBJ whole genome shotgun (WGS) entry which is preliminary data.</text>
</comment>
<protein>
    <submittedName>
        <fullName evidence="3">Nucleoside-diphosphate-sugar epimerase</fullName>
    </submittedName>
</protein>
<reference evidence="3 4" key="1">
    <citation type="submission" date="2020-08" db="EMBL/GenBank/DDBJ databases">
        <title>Genome sequencing of Purple Non-Sulfur Bacteria from various extreme environments.</title>
        <authorList>
            <person name="Mayer M."/>
        </authorList>
    </citation>
    <scope>NUCLEOTIDE SEQUENCE [LARGE SCALE GENOMIC DNA]</scope>
    <source>
        <strain evidence="3 4">JA131</strain>
    </source>
</reference>
<name>A0A7W6RAJ8_9PROT</name>
<evidence type="ECO:0000313" key="4">
    <source>
        <dbReference type="Proteomes" id="UP000554286"/>
    </source>
</evidence>
<dbReference type="SUPFAM" id="SSF51735">
    <property type="entry name" value="NAD(P)-binding Rossmann-fold domains"/>
    <property type="match status" value="1"/>
</dbReference>
<keyword evidence="1" id="KW-0520">NAD</keyword>
<dbReference type="EMBL" id="JACIGK010000003">
    <property type="protein sequence ID" value="MBB4264968.1"/>
    <property type="molecule type" value="Genomic_DNA"/>
</dbReference>
<dbReference type="AlphaFoldDB" id="A0A7W6RAJ8"/>
<dbReference type="RefSeq" id="WP_184042597.1">
    <property type="nucleotide sequence ID" value="NZ_JACIGK010000003.1"/>
</dbReference>
<accession>A0A7W6RAJ8</accession>
<dbReference type="CDD" id="cd05266">
    <property type="entry name" value="SDR_a4"/>
    <property type="match status" value="1"/>
</dbReference>
<dbReference type="InterPro" id="IPR036291">
    <property type="entry name" value="NAD(P)-bd_dom_sf"/>
</dbReference>
<evidence type="ECO:0000256" key="1">
    <source>
        <dbReference type="ARBA" id="ARBA00023027"/>
    </source>
</evidence>
<evidence type="ECO:0000259" key="2">
    <source>
        <dbReference type="Pfam" id="PF01370"/>
    </source>
</evidence>